<evidence type="ECO:0000259" key="4">
    <source>
        <dbReference type="Pfam" id="PF20640"/>
    </source>
</evidence>
<accession>A0A6A6P5D0</accession>
<protein>
    <submittedName>
        <fullName evidence="5">RNA polymerase I-specific transcription initiation factor RRN6-like protein</fullName>
    </submittedName>
</protein>
<feature type="compositionally biased region" description="Polar residues" evidence="1">
    <location>
        <begin position="864"/>
        <end position="873"/>
    </location>
</feature>
<dbReference type="InterPro" id="IPR048535">
    <property type="entry name" value="RRN6_beta-prop"/>
</dbReference>
<dbReference type="Proteomes" id="UP000799766">
    <property type="component" value="Unassembled WGS sequence"/>
</dbReference>
<dbReference type="GO" id="GO:0070860">
    <property type="term" value="C:RNA polymerase I core factor complex"/>
    <property type="evidence" value="ECO:0007669"/>
    <property type="project" value="TreeGrafter"/>
</dbReference>
<feature type="region of interest" description="Disordered" evidence="1">
    <location>
        <begin position="43"/>
        <end position="66"/>
    </location>
</feature>
<dbReference type="AlphaFoldDB" id="A0A6A6P5D0"/>
<evidence type="ECO:0000313" key="6">
    <source>
        <dbReference type="Proteomes" id="UP000799766"/>
    </source>
</evidence>
<dbReference type="Pfam" id="PF10214">
    <property type="entry name" value="Rrn6_beta-prop"/>
    <property type="match status" value="1"/>
</dbReference>
<feature type="compositionally biased region" description="Basic residues" evidence="1">
    <location>
        <begin position="1119"/>
        <end position="1128"/>
    </location>
</feature>
<dbReference type="GO" id="GO:0001163">
    <property type="term" value="F:RNA polymerase I transcription regulatory region sequence-specific DNA binding"/>
    <property type="evidence" value="ECO:0007669"/>
    <property type="project" value="TreeGrafter"/>
</dbReference>
<evidence type="ECO:0000256" key="1">
    <source>
        <dbReference type="SAM" id="MobiDB-lite"/>
    </source>
</evidence>
<evidence type="ECO:0000259" key="2">
    <source>
        <dbReference type="Pfam" id="PF10214"/>
    </source>
</evidence>
<feature type="compositionally biased region" description="Polar residues" evidence="1">
    <location>
        <begin position="1030"/>
        <end position="1042"/>
    </location>
</feature>
<reference evidence="5" key="1">
    <citation type="journal article" date="2020" name="Stud. Mycol.">
        <title>101 Dothideomycetes genomes: a test case for predicting lifestyles and emergence of pathogens.</title>
        <authorList>
            <person name="Haridas S."/>
            <person name="Albert R."/>
            <person name="Binder M."/>
            <person name="Bloem J."/>
            <person name="Labutti K."/>
            <person name="Salamov A."/>
            <person name="Andreopoulos B."/>
            <person name="Baker S."/>
            <person name="Barry K."/>
            <person name="Bills G."/>
            <person name="Bluhm B."/>
            <person name="Cannon C."/>
            <person name="Castanera R."/>
            <person name="Culley D."/>
            <person name="Daum C."/>
            <person name="Ezra D."/>
            <person name="Gonzalez J."/>
            <person name="Henrissat B."/>
            <person name="Kuo A."/>
            <person name="Liang C."/>
            <person name="Lipzen A."/>
            <person name="Lutzoni F."/>
            <person name="Magnuson J."/>
            <person name="Mondo S."/>
            <person name="Nolan M."/>
            <person name="Ohm R."/>
            <person name="Pangilinan J."/>
            <person name="Park H.-J."/>
            <person name="Ramirez L."/>
            <person name="Alfaro M."/>
            <person name="Sun H."/>
            <person name="Tritt A."/>
            <person name="Yoshinaga Y."/>
            <person name="Zwiers L.-H."/>
            <person name="Turgeon B."/>
            <person name="Goodwin S."/>
            <person name="Spatafora J."/>
            <person name="Crous P."/>
            <person name="Grigoriev I."/>
        </authorList>
    </citation>
    <scope>NUCLEOTIDE SEQUENCE</scope>
    <source>
        <strain evidence="5">ATCC 16933</strain>
    </source>
</reference>
<dbReference type="EMBL" id="MU001676">
    <property type="protein sequence ID" value="KAF2458962.1"/>
    <property type="molecule type" value="Genomic_DNA"/>
</dbReference>
<feature type="domain" description="RRN6 beta-propeller" evidence="2">
    <location>
        <begin position="108"/>
        <end position="487"/>
    </location>
</feature>
<organism evidence="5 6">
    <name type="scientific">Lineolata rhizophorae</name>
    <dbReference type="NCBI Taxonomy" id="578093"/>
    <lineage>
        <taxon>Eukaryota</taxon>
        <taxon>Fungi</taxon>
        <taxon>Dikarya</taxon>
        <taxon>Ascomycota</taxon>
        <taxon>Pezizomycotina</taxon>
        <taxon>Dothideomycetes</taxon>
        <taxon>Dothideomycetes incertae sedis</taxon>
        <taxon>Lineolatales</taxon>
        <taxon>Lineolataceae</taxon>
        <taxon>Lineolata</taxon>
    </lineage>
</organism>
<evidence type="ECO:0000259" key="3">
    <source>
        <dbReference type="Pfam" id="PF20639"/>
    </source>
</evidence>
<dbReference type="GO" id="GO:0003743">
    <property type="term" value="F:translation initiation factor activity"/>
    <property type="evidence" value="ECO:0007669"/>
    <property type="project" value="UniProtKB-KW"/>
</dbReference>
<dbReference type="GO" id="GO:0001179">
    <property type="term" value="F:RNA polymerase I general transcription initiation factor binding"/>
    <property type="evidence" value="ECO:0007669"/>
    <property type="project" value="TreeGrafter"/>
</dbReference>
<feature type="compositionally biased region" description="Low complexity" evidence="1">
    <location>
        <begin position="1072"/>
        <end position="1087"/>
    </location>
</feature>
<dbReference type="InterPro" id="IPR048536">
    <property type="entry name" value="Rrn6_K-rich"/>
</dbReference>
<proteinExistence type="predicted"/>
<keyword evidence="5" id="KW-0396">Initiation factor</keyword>
<feature type="region of interest" description="Disordered" evidence="1">
    <location>
        <begin position="844"/>
        <end position="915"/>
    </location>
</feature>
<feature type="compositionally biased region" description="Low complexity" evidence="1">
    <location>
        <begin position="852"/>
        <end position="863"/>
    </location>
</feature>
<dbReference type="OrthoDB" id="4090074at2759"/>
<dbReference type="PANTHER" id="PTHR28221:SF2">
    <property type="entry name" value="RNA POLYMERASE I-SPECIFIC TRANSCRIPTION INITIATION FACTOR RRN6"/>
    <property type="match status" value="1"/>
</dbReference>
<dbReference type="Pfam" id="PF20639">
    <property type="entry name" value="Rrn6_K-rich"/>
    <property type="match status" value="1"/>
</dbReference>
<feature type="domain" description="RRN6 helical bundle" evidence="4">
    <location>
        <begin position="595"/>
        <end position="791"/>
    </location>
</feature>
<feature type="region of interest" description="Disordered" evidence="1">
    <location>
        <begin position="989"/>
        <end position="1128"/>
    </location>
</feature>
<feature type="compositionally biased region" description="Low complexity" evidence="1">
    <location>
        <begin position="906"/>
        <end position="915"/>
    </location>
</feature>
<dbReference type="GO" id="GO:0042790">
    <property type="term" value="P:nucleolar large rRNA transcription by RNA polymerase I"/>
    <property type="evidence" value="ECO:0007669"/>
    <property type="project" value="TreeGrafter"/>
</dbReference>
<feature type="domain" description="RRN6 K-rich C-terminal" evidence="3">
    <location>
        <begin position="960"/>
        <end position="1128"/>
    </location>
</feature>
<dbReference type="InterPro" id="IPR048537">
    <property type="entry name" value="RRN6_HB"/>
</dbReference>
<keyword evidence="5" id="KW-0648">Protein biosynthesis</keyword>
<keyword evidence="6" id="KW-1185">Reference proteome</keyword>
<name>A0A6A6P5D0_9PEZI</name>
<feature type="compositionally biased region" description="Polar residues" evidence="1">
    <location>
        <begin position="48"/>
        <end position="66"/>
    </location>
</feature>
<gene>
    <name evidence="5" type="ORF">BDY21DRAFT_339414</name>
</gene>
<dbReference type="PANTHER" id="PTHR28221">
    <property type="entry name" value="RNA POLYMERASE I-SPECIFIC TRANSCRIPTION INITIATION FACTOR RRN6"/>
    <property type="match status" value="1"/>
</dbReference>
<dbReference type="Pfam" id="PF20640">
    <property type="entry name" value="Rrn6_HB"/>
    <property type="match status" value="1"/>
</dbReference>
<evidence type="ECO:0000313" key="5">
    <source>
        <dbReference type="EMBL" id="KAF2458962.1"/>
    </source>
</evidence>
<dbReference type="InterPro" id="IPR019350">
    <property type="entry name" value="RNA_pol_I-sp_TIF_RRN6-like"/>
</dbReference>
<feature type="compositionally biased region" description="Low complexity" evidence="1">
    <location>
        <begin position="1044"/>
        <end position="1056"/>
    </location>
</feature>
<feature type="compositionally biased region" description="Acidic residues" evidence="1">
    <location>
        <begin position="989"/>
        <end position="999"/>
    </location>
</feature>
<sequence length="1128" mass="121925">MTDAFPLNYGHFGRATYDRGERKWHFSRKESTAQDVILHLLPGPAATATPSSTNDPAATSTGLSSSRKLTTQAERLTHAFPDLTASFDLLPSLLRTSEAVIAATSAYDPARGELFSTGLVGTTAAGLHKPRARLLATVAGEAGENVKFVLVRNVQQGWDGGNKGSRNAWLSVPTPMGHGMGGLEGVWKGPGAPVMQVRFSARDGDTAALCAVRLPAKVVVFRPYVKGALGNLRKASGPSSIGARGLGIEPHPVLELELRSMGDNAPADVVFNPWYQRQLAAVDDRGAWFVWELDGKRDYSAFWATEVRCGSLPPKIENIGGEDMEVRDDGWARILWVVGVNTLVVCNRRQLVVYDIKEQDAVEMATPELGLKKTTDWILDLRQCPLHKDRLWVVTSTGLFWMHVYTTEDKPAQGNTQDGGAKVLAFWRHFRDPEDISLTICVEALGIDVLVLLFSHVNSTVTTFRFSDVSDINQFPVSIADPGILDLSSAVVKPFKVSDEGDARLTVLGMSLTPLGFKSNSRHAPSGTVKTLLDNSIQFFVLDVLLSDKSLKQCLVYANTSGSNEGGFKLRSDLESIGAISWKREPEGLSQAIVQDDFVVDDDDLVSDGEDNEPLHWAHISWELQPRRSKETLIDLLSVSRTRGYYTAATPENEETGRLTEVAFDRIKSKLHAKYNSQDPGPLAPILRLSRVPTLIPDVDIAAASLDSLVQSFPAPTDGQAPPTLSIISSLRAIDLDVLSRQDPDMQSIACIYDACITLWVQNVPDRGSFARLRLSKERIVREIAVTLGLACSVVRKPAALPAIEDVMEVDEQAGPSSQTDASAAVASAGSSFSLPVRGGNYSSLPSPRALQSSSQVIQSSNQLPIATSTSSRHVPPPIFIPKSPADALHSSLPARPSLPTPEPTPSLRSRTSSIASSITSGLGLAGLVLEPHGKERIKDYTSVCDDEDLDTPLTVSHQQARILAHWSEGANPDTYEWNRTRRAVLTELEESNEDDTEEDSRTRKKAVARREARKTNEGQSTVPAAGNAAGSSMPLSSQVKSRLQPQFPLQLQSSQTRPDPLWRSSPGPGVSGTMMSSQSQQTGSQQPPGAVLSQTVPGRHGGRPDMGTTVAGAGASGKGKKRRKVGF</sequence>